<evidence type="ECO:0000256" key="1">
    <source>
        <dbReference type="ARBA" id="ARBA00022559"/>
    </source>
</evidence>
<evidence type="ECO:0000256" key="3">
    <source>
        <dbReference type="ARBA" id="ARBA00023284"/>
    </source>
</evidence>
<dbReference type="EMBL" id="CP060715">
    <property type="protein sequence ID" value="QNN61455.1"/>
    <property type="molecule type" value="Genomic_DNA"/>
</dbReference>
<evidence type="ECO:0000256" key="2">
    <source>
        <dbReference type="ARBA" id="ARBA00022862"/>
    </source>
</evidence>
<evidence type="ECO:0000313" key="5">
    <source>
        <dbReference type="EMBL" id="QNN61455.1"/>
    </source>
</evidence>
<feature type="domain" description="Thioredoxin" evidence="4">
    <location>
        <begin position="17"/>
        <end position="161"/>
    </location>
</feature>
<evidence type="ECO:0000313" key="6">
    <source>
        <dbReference type="Proteomes" id="UP000515928"/>
    </source>
</evidence>
<organism evidence="5 6">
    <name type="scientific">Erysipelothrix inopinata</name>
    <dbReference type="NCBI Taxonomy" id="225084"/>
    <lineage>
        <taxon>Bacteria</taxon>
        <taxon>Bacillati</taxon>
        <taxon>Bacillota</taxon>
        <taxon>Erysipelotrichia</taxon>
        <taxon>Erysipelotrichales</taxon>
        <taxon>Erysipelotrichaceae</taxon>
        <taxon>Erysipelothrix</taxon>
    </lineage>
</organism>
<dbReference type="InterPro" id="IPR002065">
    <property type="entry name" value="TPX"/>
</dbReference>
<dbReference type="PROSITE" id="PS51352">
    <property type="entry name" value="THIOREDOXIN_2"/>
    <property type="match status" value="1"/>
</dbReference>
<dbReference type="InterPro" id="IPR013766">
    <property type="entry name" value="Thioredoxin_domain"/>
</dbReference>
<dbReference type="InterPro" id="IPR036249">
    <property type="entry name" value="Thioredoxin-like_sf"/>
</dbReference>
<dbReference type="PANTHER" id="PTHR43110">
    <property type="entry name" value="THIOL PEROXIDASE"/>
    <property type="match status" value="1"/>
</dbReference>
<accession>A0A7G9S0T0</accession>
<reference evidence="5 6" key="1">
    <citation type="submission" date="2020-08" db="EMBL/GenBank/DDBJ databases">
        <title>Genome sequence of Erysipelothrix inopinata DSM 15511T.</title>
        <authorList>
            <person name="Hyun D.-W."/>
            <person name="Bae J.-W."/>
        </authorList>
    </citation>
    <scope>NUCLEOTIDE SEQUENCE [LARGE SCALE GENOMIC DNA]</scope>
    <source>
        <strain evidence="5 6">DSM 15511</strain>
    </source>
</reference>
<dbReference type="Proteomes" id="UP000515928">
    <property type="component" value="Chromosome"/>
</dbReference>
<keyword evidence="6" id="KW-1185">Reference proteome</keyword>
<name>A0A7G9S0T0_9FIRM</name>
<gene>
    <name evidence="5" type="ORF">H9L01_03580</name>
</gene>
<dbReference type="SUPFAM" id="SSF52833">
    <property type="entry name" value="Thioredoxin-like"/>
    <property type="match status" value="1"/>
</dbReference>
<evidence type="ECO:0000259" key="4">
    <source>
        <dbReference type="PROSITE" id="PS51352"/>
    </source>
</evidence>
<sequence length="162" mass="17878">MQITKKGVPTEVAGVQPTLNEMAPSFNLPNINGETVSLDSLKGQTVLISIFPDINTRVCDLQTRHFFKVASDYPSVKIVNVSNNTIDQLKDWCAVAGIEAEMLSDVELEFAHAYGIYLPEFELLARSIFVINKDGKLVYSEIVPEMAQEPNYEAALEAAQNA</sequence>
<protein>
    <submittedName>
        <fullName evidence="5">Peroxiredoxin</fullName>
    </submittedName>
</protein>
<dbReference type="AlphaFoldDB" id="A0A7G9S0T0"/>
<dbReference type="CDD" id="cd03014">
    <property type="entry name" value="PRX_Atyp2cys"/>
    <property type="match status" value="1"/>
</dbReference>
<keyword evidence="3" id="KW-0676">Redox-active center</keyword>
<dbReference type="GO" id="GO:0008379">
    <property type="term" value="F:thioredoxin peroxidase activity"/>
    <property type="evidence" value="ECO:0007669"/>
    <property type="project" value="InterPro"/>
</dbReference>
<keyword evidence="1" id="KW-0575">Peroxidase</keyword>
<dbReference type="RefSeq" id="WP_187534656.1">
    <property type="nucleotide sequence ID" value="NZ_CBCSHU010000028.1"/>
</dbReference>
<dbReference type="InterPro" id="IPR000866">
    <property type="entry name" value="AhpC/TSA"/>
</dbReference>
<dbReference type="PANTHER" id="PTHR43110:SF1">
    <property type="entry name" value="THIOL PEROXIDASE"/>
    <property type="match status" value="1"/>
</dbReference>
<proteinExistence type="predicted"/>
<dbReference type="InterPro" id="IPR050455">
    <property type="entry name" value="Tpx_Peroxidase_subfamily"/>
</dbReference>
<keyword evidence="2" id="KW-0049">Antioxidant</keyword>
<dbReference type="Pfam" id="PF00578">
    <property type="entry name" value="AhpC-TSA"/>
    <property type="match status" value="1"/>
</dbReference>
<dbReference type="KEGG" id="eio:H9L01_03580"/>
<dbReference type="Gene3D" id="3.40.30.10">
    <property type="entry name" value="Glutaredoxin"/>
    <property type="match status" value="1"/>
</dbReference>
<keyword evidence="1" id="KW-0560">Oxidoreductase</keyword>